<dbReference type="Gene3D" id="2.60.120.260">
    <property type="entry name" value="Galactose-binding domain-like"/>
    <property type="match status" value="2"/>
</dbReference>
<evidence type="ECO:0000313" key="3">
    <source>
        <dbReference type="Proteomes" id="UP000182584"/>
    </source>
</evidence>
<sequence length="1015" mass="113806">MALLRGSSKSNIKKTSGLLTAFVVLTSFMGQTYALSVNATEVEASDAASMVSDAEDAELGSESEGGEASSDTDEDIERLSTNYTTISKGYTSSEYEGEDIVYRMEDVLGTEYSSYLTTDSHDYTDGSVADVSHSDYIEVTVDVPEDALYEIGFDYLSYDESILPLEISFTADGSYPFYEARSITLETTWVSEDTTSIDRYGNEIVALPQKLVRWEHKELGDSSYRYSSPLLVELTKGEHTFGISVKEGTMLLGDITLKAPVRIPEYTGSKAAEGEGLITIEGEDFTYRNDSSIHSSYEFDTSISPISAKQKVLNLVDEDSFNTAGQTITYSFNVDKAGYYNLAMNYRQSEKNDFPVFLDIRIDDEIPNTAFQSYWLTKSTKFTTKAFTDSDDNALSVYLKEGDHTISLTISADNIRYALEEVDRIMSQISDLSLEVTKVAGTNKDKYRDLKLTRYIPDLQERLQGWVDDLNAIASEATVYVGTDDPEDVAAFSYLLIAADQLQSLADEPDELVYRVDELSTSVNSINTQIANFVDIMNDNDIAIDRIYLYQNDAKLPSGLNFFEGLLMSAERFFYSFFGQSYSASNTDESHIQVWVNRPRQYVEIMQKMIDEEFTASTGIEVDLSIMTDAQKLILSNASGDTPDIATGINYSIPFDLAIRGALVDLTQFDNYKEVFGRYSDGLLVPSVVGDGLYSLPETMNFYVMFYRTDVLEKLGLSAPDTIDDLIAMLPDLQMRGLNVYYPTAAMLAMRNFHGTTPLIFQNDGSLYGDTALDIELDSETSVEGFTQLTELFTLYDLPVDVPNFYQHFRNGDLPIGIADFNSYNLILNAAPEIANSWEIALVPGITDDSTGEVVRYMSGGAESTVMFASDEEREQKAWEFMDWWSSAQVQAEFGQRLQILYGDEYIWPTANLEAFTLLPYPTDDKDVILEQAQYILEAPRLLGSYMMERELSNAFNDVVVNGESVRSEIDETVKSVDRETRRKLEEFGYIDADGNVLEEYITPSISKVREIMER</sequence>
<gene>
    <name evidence="2" type="ORF">SAMN04487884_108112</name>
</gene>
<dbReference type="PANTHER" id="PTHR43649:SF27">
    <property type="entry name" value="EXTRACELLULAR SOLUTE-BINDING PROTEIN FAMILY 1"/>
    <property type="match status" value="1"/>
</dbReference>
<dbReference type="InterPro" id="IPR050490">
    <property type="entry name" value="Bact_solute-bd_prot1"/>
</dbReference>
<accession>A0A1H9QT22</accession>
<dbReference type="AlphaFoldDB" id="A0A1H9QT22"/>
<dbReference type="InterPro" id="IPR006059">
    <property type="entry name" value="SBP"/>
</dbReference>
<dbReference type="SUPFAM" id="SSF53850">
    <property type="entry name" value="Periplasmic binding protein-like II"/>
    <property type="match status" value="1"/>
</dbReference>
<proteinExistence type="predicted"/>
<dbReference type="Pfam" id="PF13416">
    <property type="entry name" value="SBP_bac_8"/>
    <property type="match status" value="1"/>
</dbReference>
<evidence type="ECO:0000313" key="2">
    <source>
        <dbReference type="EMBL" id="SER63741.1"/>
    </source>
</evidence>
<dbReference type="EMBL" id="FOGJ01000008">
    <property type="protein sequence ID" value="SER63741.1"/>
    <property type="molecule type" value="Genomic_DNA"/>
</dbReference>
<dbReference type="PANTHER" id="PTHR43649">
    <property type="entry name" value="ARABINOSE-BINDING PROTEIN-RELATED"/>
    <property type="match status" value="1"/>
</dbReference>
<name>A0A1H9QT22_BUTFI</name>
<feature type="region of interest" description="Disordered" evidence="1">
    <location>
        <begin position="47"/>
        <end position="77"/>
    </location>
</feature>
<dbReference type="Gene3D" id="3.40.190.10">
    <property type="entry name" value="Periplasmic binding protein-like II"/>
    <property type="match status" value="1"/>
</dbReference>
<dbReference type="RefSeq" id="WP_242952700.1">
    <property type="nucleotide sequence ID" value="NZ_FOGJ01000008.1"/>
</dbReference>
<reference evidence="2 3" key="1">
    <citation type="submission" date="2016-10" db="EMBL/GenBank/DDBJ databases">
        <authorList>
            <person name="de Groot N.N."/>
        </authorList>
    </citation>
    <scope>NUCLEOTIDE SEQUENCE [LARGE SCALE GENOMIC DNA]</scope>
    <source>
        <strain evidence="2 3">AR40</strain>
    </source>
</reference>
<protein>
    <submittedName>
        <fullName evidence="2">Carbohydrate ABC transporter substrate-binding protein, CUT1 family</fullName>
    </submittedName>
</protein>
<organism evidence="2 3">
    <name type="scientific">Butyrivibrio fibrisolvens</name>
    <dbReference type="NCBI Taxonomy" id="831"/>
    <lineage>
        <taxon>Bacteria</taxon>
        <taxon>Bacillati</taxon>
        <taxon>Bacillota</taxon>
        <taxon>Clostridia</taxon>
        <taxon>Lachnospirales</taxon>
        <taxon>Lachnospiraceae</taxon>
        <taxon>Butyrivibrio</taxon>
    </lineage>
</organism>
<evidence type="ECO:0000256" key="1">
    <source>
        <dbReference type="SAM" id="MobiDB-lite"/>
    </source>
</evidence>
<dbReference type="Proteomes" id="UP000182584">
    <property type="component" value="Unassembled WGS sequence"/>
</dbReference>
<feature type="compositionally biased region" description="Acidic residues" evidence="1">
    <location>
        <begin position="53"/>
        <end position="76"/>
    </location>
</feature>